<sequence>MMTTIIPRAFVDEIQRIQRRFIWGDTEHMRQYHAVGWEMVTRTKRSGGLGLRMHSKAGTEATN</sequence>
<name>A0A392TD44_9FABA</name>
<keyword evidence="1" id="KW-0548">Nucleotidyltransferase</keyword>
<proteinExistence type="predicted"/>
<dbReference type="EMBL" id="LXQA010539510">
    <property type="protein sequence ID" value="MCI58056.1"/>
    <property type="molecule type" value="Genomic_DNA"/>
</dbReference>
<evidence type="ECO:0000313" key="2">
    <source>
        <dbReference type="Proteomes" id="UP000265520"/>
    </source>
</evidence>
<organism evidence="1 2">
    <name type="scientific">Trifolium medium</name>
    <dbReference type="NCBI Taxonomy" id="97028"/>
    <lineage>
        <taxon>Eukaryota</taxon>
        <taxon>Viridiplantae</taxon>
        <taxon>Streptophyta</taxon>
        <taxon>Embryophyta</taxon>
        <taxon>Tracheophyta</taxon>
        <taxon>Spermatophyta</taxon>
        <taxon>Magnoliopsida</taxon>
        <taxon>eudicotyledons</taxon>
        <taxon>Gunneridae</taxon>
        <taxon>Pentapetalae</taxon>
        <taxon>rosids</taxon>
        <taxon>fabids</taxon>
        <taxon>Fabales</taxon>
        <taxon>Fabaceae</taxon>
        <taxon>Papilionoideae</taxon>
        <taxon>50 kb inversion clade</taxon>
        <taxon>NPAAA clade</taxon>
        <taxon>Hologalegina</taxon>
        <taxon>IRL clade</taxon>
        <taxon>Trifolieae</taxon>
        <taxon>Trifolium</taxon>
    </lineage>
</organism>
<feature type="non-terminal residue" evidence="1">
    <location>
        <position position="63"/>
    </location>
</feature>
<reference evidence="1 2" key="1">
    <citation type="journal article" date="2018" name="Front. Plant Sci.">
        <title>Red Clover (Trifolium pratense) and Zigzag Clover (T. medium) - A Picture of Genomic Similarities and Differences.</title>
        <authorList>
            <person name="Dluhosova J."/>
            <person name="Istvanek J."/>
            <person name="Nedelnik J."/>
            <person name="Repkova J."/>
        </authorList>
    </citation>
    <scope>NUCLEOTIDE SEQUENCE [LARGE SCALE GENOMIC DNA]</scope>
    <source>
        <strain evidence="2">cv. 10/8</strain>
        <tissue evidence="1">Leaf</tissue>
    </source>
</reference>
<evidence type="ECO:0000313" key="1">
    <source>
        <dbReference type="EMBL" id="MCI58056.1"/>
    </source>
</evidence>
<keyword evidence="2" id="KW-1185">Reference proteome</keyword>
<dbReference type="AlphaFoldDB" id="A0A392TD44"/>
<dbReference type="GO" id="GO:0003964">
    <property type="term" value="F:RNA-directed DNA polymerase activity"/>
    <property type="evidence" value="ECO:0007669"/>
    <property type="project" value="UniProtKB-KW"/>
</dbReference>
<comment type="caution">
    <text evidence="1">The sequence shown here is derived from an EMBL/GenBank/DDBJ whole genome shotgun (WGS) entry which is preliminary data.</text>
</comment>
<dbReference type="Proteomes" id="UP000265520">
    <property type="component" value="Unassembled WGS sequence"/>
</dbReference>
<keyword evidence="1" id="KW-0695">RNA-directed DNA polymerase</keyword>
<protein>
    <submittedName>
        <fullName evidence="1">RNA-directed DNA polymerase (Reverse transcriptase)</fullName>
    </submittedName>
</protein>
<accession>A0A392TD44</accession>
<keyword evidence="1" id="KW-0808">Transferase</keyword>